<dbReference type="Proteomes" id="UP000001312">
    <property type="component" value="Unassembled WGS sequence"/>
</dbReference>
<dbReference type="RefSeq" id="XP_001595936.1">
    <property type="nucleotide sequence ID" value="XM_001595886.1"/>
</dbReference>
<keyword evidence="2" id="KW-1185">Reference proteome</keyword>
<name>A7EA20_SCLS1</name>
<dbReference type="GeneID" id="5492973"/>
<reference evidence="2" key="1">
    <citation type="journal article" date="2011" name="PLoS Genet.">
        <title>Genomic analysis of the necrotrophic fungal pathogens Sclerotinia sclerotiorum and Botrytis cinerea.</title>
        <authorList>
            <person name="Amselem J."/>
            <person name="Cuomo C.A."/>
            <person name="van Kan J.A."/>
            <person name="Viaud M."/>
            <person name="Benito E.P."/>
            <person name="Couloux A."/>
            <person name="Coutinho P.M."/>
            <person name="de Vries R.P."/>
            <person name="Dyer P.S."/>
            <person name="Fillinger S."/>
            <person name="Fournier E."/>
            <person name="Gout L."/>
            <person name="Hahn M."/>
            <person name="Kohn L."/>
            <person name="Lapalu N."/>
            <person name="Plummer K.M."/>
            <person name="Pradier J.M."/>
            <person name="Quevillon E."/>
            <person name="Sharon A."/>
            <person name="Simon A."/>
            <person name="ten Have A."/>
            <person name="Tudzynski B."/>
            <person name="Tudzynski P."/>
            <person name="Wincker P."/>
            <person name="Andrew M."/>
            <person name="Anthouard V."/>
            <person name="Beever R.E."/>
            <person name="Beffa R."/>
            <person name="Benoit I."/>
            <person name="Bouzid O."/>
            <person name="Brault B."/>
            <person name="Chen Z."/>
            <person name="Choquer M."/>
            <person name="Collemare J."/>
            <person name="Cotton P."/>
            <person name="Danchin E.G."/>
            <person name="Da Silva C."/>
            <person name="Gautier A."/>
            <person name="Giraud C."/>
            <person name="Giraud T."/>
            <person name="Gonzalez C."/>
            <person name="Grossetete S."/>
            <person name="Guldener U."/>
            <person name="Henrissat B."/>
            <person name="Howlett B.J."/>
            <person name="Kodira C."/>
            <person name="Kretschmer M."/>
            <person name="Lappartient A."/>
            <person name="Leroch M."/>
            <person name="Levis C."/>
            <person name="Mauceli E."/>
            <person name="Neuveglise C."/>
            <person name="Oeser B."/>
            <person name="Pearson M."/>
            <person name="Poulain J."/>
            <person name="Poussereau N."/>
            <person name="Quesneville H."/>
            <person name="Rascle C."/>
            <person name="Schumacher J."/>
            <person name="Segurens B."/>
            <person name="Sexton A."/>
            <person name="Silva E."/>
            <person name="Sirven C."/>
            <person name="Soanes D.M."/>
            <person name="Talbot N.J."/>
            <person name="Templeton M."/>
            <person name="Yandava C."/>
            <person name="Yarden O."/>
            <person name="Zeng Q."/>
            <person name="Rollins J.A."/>
            <person name="Lebrun M.H."/>
            <person name="Dickman M."/>
        </authorList>
    </citation>
    <scope>NUCLEOTIDE SEQUENCE [LARGE SCALE GENOMIC DNA]</scope>
    <source>
        <strain evidence="2">ATCC 18683 / 1980 / Ss-1</strain>
    </source>
</reference>
<organism evidence="1 2">
    <name type="scientific">Sclerotinia sclerotiorum (strain ATCC 18683 / 1980 / Ss-1)</name>
    <name type="common">White mold</name>
    <name type="synonym">Whetzelinia sclerotiorum</name>
    <dbReference type="NCBI Taxonomy" id="665079"/>
    <lineage>
        <taxon>Eukaryota</taxon>
        <taxon>Fungi</taxon>
        <taxon>Dikarya</taxon>
        <taxon>Ascomycota</taxon>
        <taxon>Pezizomycotina</taxon>
        <taxon>Leotiomycetes</taxon>
        <taxon>Helotiales</taxon>
        <taxon>Sclerotiniaceae</taxon>
        <taxon>Sclerotinia</taxon>
    </lineage>
</organism>
<protein>
    <submittedName>
        <fullName evidence="1">Uncharacterized protein</fullName>
    </submittedName>
</protein>
<evidence type="ECO:0000313" key="1">
    <source>
        <dbReference type="EMBL" id="EDN99298.1"/>
    </source>
</evidence>
<accession>A7EA20</accession>
<dbReference type="EMBL" id="CH476623">
    <property type="protein sequence ID" value="EDN99298.1"/>
    <property type="molecule type" value="Genomic_DNA"/>
</dbReference>
<proteinExistence type="predicted"/>
<sequence>MPMLLPVISLWKATKVYSTRYAAKIGREFCGSVYPANQLLDWIPECGEGHEQDKLVPRKTQAAVGQAYLMLPNGQALAPDSVWTQNEWSAPRAESR</sequence>
<dbReference type="KEGG" id="ssl:SS1G_02150"/>
<evidence type="ECO:0000313" key="2">
    <source>
        <dbReference type="Proteomes" id="UP000001312"/>
    </source>
</evidence>
<dbReference type="InParanoid" id="A7EA20"/>
<dbReference type="HOGENOM" id="CLU_2361001_0_0_1"/>
<gene>
    <name evidence="1" type="ORF">SS1G_02150</name>
</gene>
<dbReference type="AlphaFoldDB" id="A7EA20"/>